<keyword evidence="1 4" id="KW-0349">Heme</keyword>
<evidence type="ECO:0000256" key="1">
    <source>
        <dbReference type="ARBA" id="ARBA00022617"/>
    </source>
</evidence>
<name>A0A1H3USD5_9PSED</name>
<evidence type="ECO:0000256" key="5">
    <source>
        <dbReference type="SAM" id="MobiDB-lite"/>
    </source>
</evidence>
<evidence type="ECO:0000256" key="3">
    <source>
        <dbReference type="ARBA" id="ARBA00023004"/>
    </source>
</evidence>
<dbReference type="AlphaFoldDB" id="A0A1H3USD5"/>
<dbReference type="PROSITE" id="PS51007">
    <property type="entry name" value="CYTC"/>
    <property type="match status" value="1"/>
</dbReference>
<evidence type="ECO:0000256" key="4">
    <source>
        <dbReference type="PROSITE-ProRule" id="PRU00433"/>
    </source>
</evidence>
<sequence>MRTRWGNEGTPINAGQVKQLRDQLNPDTTDSSAFETPRLANLLAAPNADQVVRGMRLHLQTKALLPDNVGNSLNCTSCHLNAGTVADGSPFVGVSAFFPSYAPRAGKVVTLKERINGCFRRSMNGKPLAPQSADMQAMVAYFDWMKNNTCREDKVAGRGVGKIDPAIKPGLDNGKQVYPPLWGEQSFNIGAGMARPYTAAAFVKRNMPIGVHEKLPLGQGGLSDQEAVDVAAYFSGQPRPDFPDKVKDWPNGGKPVDARY</sequence>
<keyword evidence="2 4" id="KW-0479">Metal-binding</keyword>
<dbReference type="GO" id="GO:0020037">
    <property type="term" value="F:heme binding"/>
    <property type="evidence" value="ECO:0007669"/>
    <property type="project" value="InterPro"/>
</dbReference>
<dbReference type="Proteomes" id="UP000182902">
    <property type="component" value="Unassembled WGS sequence"/>
</dbReference>
<dbReference type="SUPFAM" id="SSF46626">
    <property type="entry name" value="Cytochrome c"/>
    <property type="match status" value="2"/>
</dbReference>
<protein>
    <submittedName>
        <fullName evidence="7">Thiosulfate dehydrogenase</fullName>
    </submittedName>
</protein>
<evidence type="ECO:0000256" key="2">
    <source>
        <dbReference type="ARBA" id="ARBA00022723"/>
    </source>
</evidence>
<dbReference type="Pfam" id="PF21342">
    <property type="entry name" value="SoxA-TsdA_cyt-c"/>
    <property type="match status" value="1"/>
</dbReference>
<feature type="domain" description="Cytochrome c" evidence="6">
    <location>
        <begin position="49"/>
        <end position="238"/>
    </location>
</feature>
<dbReference type="Gene3D" id="1.10.760.10">
    <property type="entry name" value="Cytochrome c-like domain"/>
    <property type="match status" value="2"/>
</dbReference>
<dbReference type="InterPro" id="IPR036909">
    <property type="entry name" value="Cyt_c-like_dom_sf"/>
</dbReference>
<proteinExistence type="predicted"/>
<feature type="region of interest" description="Disordered" evidence="5">
    <location>
        <begin position="236"/>
        <end position="260"/>
    </location>
</feature>
<accession>A0A1H3USD5</accession>
<evidence type="ECO:0000313" key="8">
    <source>
        <dbReference type="Proteomes" id="UP000182902"/>
    </source>
</evidence>
<keyword evidence="3 4" id="KW-0408">Iron</keyword>
<evidence type="ECO:0000259" key="6">
    <source>
        <dbReference type="PROSITE" id="PS51007"/>
    </source>
</evidence>
<dbReference type="EMBL" id="FNOX01000016">
    <property type="protein sequence ID" value="SDZ65380.1"/>
    <property type="molecule type" value="Genomic_DNA"/>
</dbReference>
<evidence type="ECO:0000313" key="7">
    <source>
        <dbReference type="EMBL" id="SDZ65380.1"/>
    </source>
</evidence>
<dbReference type="GO" id="GO:0009055">
    <property type="term" value="F:electron transfer activity"/>
    <property type="evidence" value="ECO:0007669"/>
    <property type="project" value="InterPro"/>
</dbReference>
<dbReference type="GO" id="GO:0046872">
    <property type="term" value="F:metal ion binding"/>
    <property type="evidence" value="ECO:0007669"/>
    <property type="project" value="UniProtKB-KW"/>
</dbReference>
<gene>
    <name evidence="7" type="ORF">SAMN05216247_116102</name>
</gene>
<reference evidence="7 8" key="1">
    <citation type="submission" date="2016-10" db="EMBL/GenBank/DDBJ databases">
        <authorList>
            <person name="de Groot N.N."/>
        </authorList>
    </citation>
    <scope>NUCLEOTIDE SEQUENCE [LARGE SCALE GENOMIC DNA]</scope>
    <source>
        <strain evidence="7 8">ICMP 14252</strain>
    </source>
</reference>
<dbReference type="InterPro" id="IPR009056">
    <property type="entry name" value="Cyt_c-like_dom"/>
</dbReference>
<organism evidence="7 8">
    <name type="scientific">Pseudomonas salomonii</name>
    <dbReference type="NCBI Taxonomy" id="191391"/>
    <lineage>
        <taxon>Bacteria</taxon>
        <taxon>Pseudomonadati</taxon>
        <taxon>Pseudomonadota</taxon>
        <taxon>Gammaproteobacteria</taxon>
        <taxon>Pseudomonadales</taxon>
        <taxon>Pseudomonadaceae</taxon>
        <taxon>Pseudomonas</taxon>
    </lineage>
</organism>